<dbReference type="AlphaFoldDB" id="A0AAD5WUU5"/>
<reference evidence="2" key="1">
    <citation type="submission" date="2022-07" db="EMBL/GenBank/DDBJ databases">
        <title>Draft genome sequence of Zalerion maritima ATCC 34329, a (micro)plastics degrading marine fungus.</title>
        <authorList>
            <person name="Paco A."/>
            <person name="Goncalves M.F.M."/>
            <person name="Rocha-Santos T.A.P."/>
            <person name="Alves A."/>
        </authorList>
    </citation>
    <scope>NUCLEOTIDE SEQUENCE</scope>
    <source>
        <strain evidence="2">ATCC 34329</strain>
    </source>
</reference>
<keyword evidence="3" id="KW-1185">Reference proteome</keyword>
<dbReference type="Proteomes" id="UP001201980">
    <property type="component" value="Unassembled WGS sequence"/>
</dbReference>
<accession>A0AAD5WUU5</accession>
<sequence length="166" mass="18001">MGGPRMLVGGVADASQFRTAKTRCQNSQEELIPAWTAPIAEGLLIPALIIPGPQSSAYHSKGSEVEEMALNEAVRVSFGTSAARTFSRGKECDSWLTDFNQPPLVLSTHCCRSRFSPGSCREKTGRFRWYLSENAPADLEASGPGPSPAFDSPEMKNDMHSNRAPE</sequence>
<evidence type="ECO:0000313" key="3">
    <source>
        <dbReference type="Proteomes" id="UP001201980"/>
    </source>
</evidence>
<organism evidence="2 3">
    <name type="scientific">Zalerion maritima</name>
    <dbReference type="NCBI Taxonomy" id="339359"/>
    <lineage>
        <taxon>Eukaryota</taxon>
        <taxon>Fungi</taxon>
        <taxon>Dikarya</taxon>
        <taxon>Ascomycota</taxon>
        <taxon>Pezizomycotina</taxon>
        <taxon>Sordariomycetes</taxon>
        <taxon>Lulworthiomycetidae</taxon>
        <taxon>Lulworthiales</taxon>
        <taxon>Lulworthiaceae</taxon>
        <taxon>Zalerion</taxon>
    </lineage>
</organism>
<evidence type="ECO:0000256" key="1">
    <source>
        <dbReference type="SAM" id="MobiDB-lite"/>
    </source>
</evidence>
<name>A0AAD5WUU5_9PEZI</name>
<dbReference type="EMBL" id="JAKWBI020000080">
    <property type="protein sequence ID" value="KAJ2903470.1"/>
    <property type="molecule type" value="Genomic_DNA"/>
</dbReference>
<proteinExistence type="predicted"/>
<gene>
    <name evidence="2" type="ORF">MKZ38_009869</name>
</gene>
<feature type="region of interest" description="Disordered" evidence="1">
    <location>
        <begin position="137"/>
        <end position="166"/>
    </location>
</feature>
<comment type="caution">
    <text evidence="2">The sequence shown here is derived from an EMBL/GenBank/DDBJ whole genome shotgun (WGS) entry which is preliminary data.</text>
</comment>
<protein>
    <submittedName>
        <fullName evidence="2">Uncharacterized protein</fullName>
    </submittedName>
</protein>
<evidence type="ECO:0000313" key="2">
    <source>
        <dbReference type="EMBL" id="KAJ2903470.1"/>
    </source>
</evidence>
<feature type="compositionally biased region" description="Basic and acidic residues" evidence="1">
    <location>
        <begin position="153"/>
        <end position="166"/>
    </location>
</feature>